<evidence type="ECO:0000259" key="2">
    <source>
        <dbReference type="Pfam" id="PF22486"/>
    </source>
</evidence>
<dbReference type="Gene3D" id="2.60.210.10">
    <property type="entry name" value="Apoptosis, Tumor Necrosis Factor Receptor Associated Protein 2, Chain A"/>
    <property type="match status" value="1"/>
</dbReference>
<evidence type="ECO:0000313" key="3">
    <source>
        <dbReference type="EMBL" id="GJN12956.1"/>
    </source>
</evidence>
<sequence>MSCPTRSVSEAIAGASDTTLLNDLDDDSTDKVIKVKYSFSLLDETGDPVPSFTRTSQIRSFSSSNPSSGFVMFIKRAELESSQYLRDDTASGITSPSSRRSIPRQPPPPRRSYM</sequence>
<protein>
    <recommendedName>
        <fullName evidence="2">MATH domain-containing protein</fullName>
    </recommendedName>
</protein>
<dbReference type="AlphaFoldDB" id="A0AAV5DRT3"/>
<dbReference type="CDD" id="cd00121">
    <property type="entry name" value="MATH"/>
    <property type="match status" value="1"/>
</dbReference>
<reference evidence="3" key="2">
    <citation type="submission" date="2021-12" db="EMBL/GenBank/DDBJ databases">
        <title>Resequencing data analysis of finger millet.</title>
        <authorList>
            <person name="Hatakeyama M."/>
            <person name="Aluri S."/>
            <person name="Balachadran M.T."/>
            <person name="Sivarajan S.R."/>
            <person name="Poveda L."/>
            <person name="Shimizu-Inatsugi R."/>
            <person name="Schlapbach R."/>
            <person name="Sreeman S.M."/>
            <person name="Shimizu K.K."/>
        </authorList>
    </citation>
    <scope>NUCLEOTIDE SEQUENCE</scope>
</reference>
<name>A0AAV5DRT3_ELECO</name>
<comment type="caution">
    <text evidence="3">The sequence shown here is derived from an EMBL/GenBank/DDBJ whole genome shotgun (WGS) entry which is preliminary data.</text>
</comment>
<dbReference type="InterPro" id="IPR008974">
    <property type="entry name" value="TRAF-like"/>
</dbReference>
<dbReference type="InterPro" id="IPR002083">
    <property type="entry name" value="MATH/TRAF_dom"/>
</dbReference>
<accession>A0AAV5DRT3</accession>
<keyword evidence="4" id="KW-1185">Reference proteome</keyword>
<reference evidence="3" key="1">
    <citation type="journal article" date="2018" name="DNA Res.">
        <title>Multiple hybrid de novo genome assembly of finger millet, an orphan allotetraploid crop.</title>
        <authorList>
            <person name="Hatakeyama M."/>
            <person name="Aluri S."/>
            <person name="Balachadran M.T."/>
            <person name="Sivarajan S.R."/>
            <person name="Patrignani A."/>
            <person name="Gruter S."/>
            <person name="Poveda L."/>
            <person name="Shimizu-Inatsugi R."/>
            <person name="Baeten J."/>
            <person name="Francoijs K.J."/>
            <person name="Nataraja K.N."/>
            <person name="Reddy Y.A.N."/>
            <person name="Phadnis S."/>
            <person name="Ravikumar R.L."/>
            <person name="Schlapbach R."/>
            <person name="Sreeman S.M."/>
            <person name="Shimizu K.K."/>
        </authorList>
    </citation>
    <scope>NUCLEOTIDE SEQUENCE</scope>
</reference>
<dbReference type="SUPFAM" id="SSF49599">
    <property type="entry name" value="TRAF domain-like"/>
    <property type="match status" value="1"/>
</dbReference>
<dbReference type="EMBL" id="BQKI01000028">
    <property type="protein sequence ID" value="GJN12956.1"/>
    <property type="molecule type" value="Genomic_DNA"/>
</dbReference>
<feature type="domain" description="MATH" evidence="2">
    <location>
        <begin position="25"/>
        <end position="89"/>
    </location>
</feature>
<evidence type="ECO:0000313" key="4">
    <source>
        <dbReference type="Proteomes" id="UP001054889"/>
    </source>
</evidence>
<proteinExistence type="predicted"/>
<dbReference type="Proteomes" id="UP001054889">
    <property type="component" value="Unassembled WGS sequence"/>
</dbReference>
<evidence type="ECO:0000256" key="1">
    <source>
        <dbReference type="SAM" id="MobiDB-lite"/>
    </source>
</evidence>
<organism evidence="3 4">
    <name type="scientific">Eleusine coracana subsp. coracana</name>
    <dbReference type="NCBI Taxonomy" id="191504"/>
    <lineage>
        <taxon>Eukaryota</taxon>
        <taxon>Viridiplantae</taxon>
        <taxon>Streptophyta</taxon>
        <taxon>Embryophyta</taxon>
        <taxon>Tracheophyta</taxon>
        <taxon>Spermatophyta</taxon>
        <taxon>Magnoliopsida</taxon>
        <taxon>Liliopsida</taxon>
        <taxon>Poales</taxon>
        <taxon>Poaceae</taxon>
        <taxon>PACMAD clade</taxon>
        <taxon>Chloridoideae</taxon>
        <taxon>Cynodonteae</taxon>
        <taxon>Eleusininae</taxon>
        <taxon>Eleusine</taxon>
    </lineage>
</organism>
<feature type="compositionally biased region" description="Pro residues" evidence="1">
    <location>
        <begin position="104"/>
        <end position="114"/>
    </location>
</feature>
<gene>
    <name evidence="3" type="primary">ga31285</name>
    <name evidence="3" type="ORF">PR202_ga31285</name>
</gene>
<dbReference type="Pfam" id="PF22486">
    <property type="entry name" value="MATH_2"/>
    <property type="match status" value="1"/>
</dbReference>
<feature type="region of interest" description="Disordered" evidence="1">
    <location>
        <begin position="84"/>
        <end position="114"/>
    </location>
</feature>